<name>A0AAD6RTL9_9ROSI</name>
<evidence type="ECO:0000313" key="3">
    <source>
        <dbReference type="Proteomes" id="UP001164929"/>
    </source>
</evidence>
<organism evidence="2 3">
    <name type="scientific">Populus alba x Populus x berolinensis</name>
    <dbReference type="NCBI Taxonomy" id="444605"/>
    <lineage>
        <taxon>Eukaryota</taxon>
        <taxon>Viridiplantae</taxon>
        <taxon>Streptophyta</taxon>
        <taxon>Embryophyta</taxon>
        <taxon>Tracheophyta</taxon>
        <taxon>Spermatophyta</taxon>
        <taxon>Magnoliopsida</taxon>
        <taxon>eudicotyledons</taxon>
        <taxon>Gunneridae</taxon>
        <taxon>Pentapetalae</taxon>
        <taxon>rosids</taxon>
        <taxon>fabids</taxon>
        <taxon>Malpighiales</taxon>
        <taxon>Salicaceae</taxon>
        <taxon>Saliceae</taxon>
        <taxon>Populus</taxon>
    </lineage>
</organism>
<proteinExistence type="predicted"/>
<evidence type="ECO:0000259" key="1">
    <source>
        <dbReference type="Pfam" id="PF00098"/>
    </source>
</evidence>
<sequence>MGNKEKSSKELLRCFKCNKTGHIKVDYPLLQYKMRNHHYNTTMTTTGSDNSDSSFNDEEKHVANMCFMAIENENEVQSLDYESDPNYNELHDALKSLYMMYLKN</sequence>
<dbReference type="InterPro" id="IPR001878">
    <property type="entry name" value="Znf_CCHC"/>
</dbReference>
<reference evidence="2 3" key="1">
    <citation type="journal article" date="2023" name="Mol. Ecol. Resour.">
        <title>Chromosome-level genome assembly of a triploid poplar Populus alba 'Berolinensis'.</title>
        <authorList>
            <person name="Chen S."/>
            <person name="Yu Y."/>
            <person name="Wang X."/>
            <person name="Wang S."/>
            <person name="Zhang T."/>
            <person name="Zhou Y."/>
            <person name="He R."/>
            <person name="Meng N."/>
            <person name="Wang Y."/>
            <person name="Liu W."/>
            <person name="Liu Z."/>
            <person name="Liu J."/>
            <person name="Guo Q."/>
            <person name="Huang H."/>
            <person name="Sederoff R.R."/>
            <person name="Wang G."/>
            <person name="Qu G."/>
            <person name="Chen S."/>
        </authorList>
    </citation>
    <scope>NUCLEOTIDE SEQUENCE [LARGE SCALE GENOMIC DNA]</scope>
    <source>
        <strain evidence="2">SC-2020</strain>
    </source>
</reference>
<dbReference type="Pfam" id="PF00098">
    <property type="entry name" value="zf-CCHC"/>
    <property type="match status" value="1"/>
</dbReference>
<dbReference type="Proteomes" id="UP001164929">
    <property type="component" value="Chromosome 1"/>
</dbReference>
<evidence type="ECO:0000313" key="2">
    <source>
        <dbReference type="EMBL" id="KAJ7014926.1"/>
    </source>
</evidence>
<feature type="domain" description="CCHC-type" evidence="1">
    <location>
        <begin position="13"/>
        <end position="26"/>
    </location>
</feature>
<protein>
    <recommendedName>
        <fullName evidence="1">CCHC-type domain-containing protein</fullName>
    </recommendedName>
</protein>
<dbReference type="EMBL" id="JAQIZT010000001">
    <property type="protein sequence ID" value="KAJ7014926.1"/>
    <property type="molecule type" value="Genomic_DNA"/>
</dbReference>
<dbReference type="GO" id="GO:0003676">
    <property type="term" value="F:nucleic acid binding"/>
    <property type="evidence" value="ECO:0007669"/>
    <property type="project" value="InterPro"/>
</dbReference>
<accession>A0AAD6RTL9</accession>
<dbReference type="AlphaFoldDB" id="A0AAD6RTL9"/>
<comment type="caution">
    <text evidence="2">The sequence shown here is derived from an EMBL/GenBank/DDBJ whole genome shotgun (WGS) entry which is preliminary data.</text>
</comment>
<dbReference type="GO" id="GO:0008270">
    <property type="term" value="F:zinc ion binding"/>
    <property type="evidence" value="ECO:0007669"/>
    <property type="project" value="InterPro"/>
</dbReference>
<gene>
    <name evidence="2" type="ORF">NC653_004277</name>
</gene>
<keyword evidence="3" id="KW-1185">Reference proteome</keyword>